<keyword evidence="1" id="KW-0812">Transmembrane</keyword>
<name>A0A9W9JIE0_9EURO</name>
<dbReference type="GeneID" id="83183281"/>
<dbReference type="AlphaFoldDB" id="A0A9W9JIE0"/>
<evidence type="ECO:0000313" key="2">
    <source>
        <dbReference type="EMBL" id="KAJ5195480.1"/>
    </source>
</evidence>
<reference evidence="2" key="2">
    <citation type="journal article" date="2023" name="IMA Fungus">
        <title>Comparative genomic study of the Penicillium genus elucidates a diverse pangenome and 15 lateral gene transfer events.</title>
        <authorList>
            <person name="Petersen C."/>
            <person name="Sorensen T."/>
            <person name="Nielsen M.R."/>
            <person name="Sondergaard T.E."/>
            <person name="Sorensen J.L."/>
            <person name="Fitzpatrick D.A."/>
            <person name="Frisvad J.C."/>
            <person name="Nielsen K.L."/>
        </authorList>
    </citation>
    <scope>NUCLEOTIDE SEQUENCE</scope>
    <source>
        <strain evidence="2">IBT 15544</strain>
    </source>
</reference>
<sequence length="80" mass="8364">MAGNSPQPGPNSQGVQLALALSLPIVAFAALAILVMSVCPVEAELTRDVLIPVSTQDNDSQIGFVRQVQPTSEVKYTAAQ</sequence>
<evidence type="ECO:0000256" key="1">
    <source>
        <dbReference type="SAM" id="Phobius"/>
    </source>
</evidence>
<dbReference type="RefSeq" id="XP_058305968.1">
    <property type="nucleotide sequence ID" value="XM_058455980.1"/>
</dbReference>
<evidence type="ECO:0000313" key="3">
    <source>
        <dbReference type="Proteomes" id="UP001150904"/>
    </source>
</evidence>
<feature type="transmembrane region" description="Helical" evidence="1">
    <location>
        <begin position="15"/>
        <end position="38"/>
    </location>
</feature>
<accession>A0A9W9JIE0</accession>
<organism evidence="2 3">
    <name type="scientific">Penicillium cinerascens</name>
    <dbReference type="NCBI Taxonomy" id="70096"/>
    <lineage>
        <taxon>Eukaryota</taxon>
        <taxon>Fungi</taxon>
        <taxon>Dikarya</taxon>
        <taxon>Ascomycota</taxon>
        <taxon>Pezizomycotina</taxon>
        <taxon>Eurotiomycetes</taxon>
        <taxon>Eurotiomycetidae</taxon>
        <taxon>Eurotiales</taxon>
        <taxon>Aspergillaceae</taxon>
        <taxon>Penicillium</taxon>
    </lineage>
</organism>
<reference evidence="2" key="1">
    <citation type="submission" date="2022-12" db="EMBL/GenBank/DDBJ databases">
        <authorList>
            <person name="Petersen C."/>
        </authorList>
    </citation>
    <scope>NUCLEOTIDE SEQUENCE</scope>
    <source>
        <strain evidence="2">IBT 15544</strain>
    </source>
</reference>
<gene>
    <name evidence="2" type="ORF">N7498_008918</name>
</gene>
<dbReference type="EMBL" id="JAPQKR010000015">
    <property type="protein sequence ID" value="KAJ5195480.1"/>
    <property type="molecule type" value="Genomic_DNA"/>
</dbReference>
<dbReference type="Proteomes" id="UP001150904">
    <property type="component" value="Unassembled WGS sequence"/>
</dbReference>
<evidence type="ECO:0008006" key="4">
    <source>
        <dbReference type="Google" id="ProtNLM"/>
    </source>
</evidence>
<keyword evidence="1" id="KW-0472">Membrane</keyword>
<keyword evidence="3" id="KW-1185">Reference proteome</keyword>
<proteinExistence type="predicted"/>
<protein>
    <recommendedName>
        <fullName evidence="4">Transmembrane protein</fullName>
    </recommendedName>
</protein>
<keyword evidence="1" id="KW-1133">Transmembrane helix</keyword>
<comment type="caution">
    <text evidence="2">The sequence shown here is derived from an EMBL/GenBank/DDBJ whole genome shotgun (WGS) entry which is preliminary data.</text>
</comment>